<name>A0A5B8L2Z5_9HYPH</name>
<keyword evidence="2" id="KW-0472">Membrane</keyword>
<keyword evidence="2" id="KW-0812">Transmembrane</keyword>
<dbReference type="Proteomes" id="UP000321389">
    <property type="component" value="Chromosome"/>
</dbReference>
<evidence type="ECO:0000256" key="2">
    <source>
        <dbReference type="SAM" id="Phobius"/>
    </source>
</evidence>
<sequence>MATPRTNTNKNGNGGNEPSAQQIEEQIAQLRSDVAGLARTIAGYGSHKAGAARDQAIEKGHAVAAIPREAVSLLQGEIDMLERSLKARIRSRPLTTLGMAAGAGFLLALLSRRG</sequence>
<reference evidence="3" key="1">
    <citation type="submission" date="2020-04" db="EMBL/GenBank/DDBJ databases">
        <title>Nitratireductor sp. nov. isolated from mangrove soil.</title>
        <authorList>
            <person name="Ye Y."/>
        </authorList>
    </citation>
    <scope>NUCLEOTIDE SEQUENCE</scope>
    <source>
        <strain evidence="3">SY7</strain>
    </source>
</reference>
<dbReference type="RefSeq" id="WP_146300894.1">
    <property type="nucleotide sequence ID" value="NZ_CP042301.2"/>
</dbReference>
<feature type="compositionally biased region" description="Low complexity" evidence="1">
    <location>
        <begin position="1"/>
        <end position="11"/>
    </location>
</feature>
<evidence type="ECO:0000313" key="3">
    <source>
        <dbReference type="EMBL" id="QDZ02255.1"/>
    </source>
</evidence>
<keyword evidence="4" id="KW-1185">Reference proteome</keyword>
<dbReference type="OrthoDB" id="8454349at2"/>
<evidence type="ECO:0000313" key="4">
    <source>
        <dbReference type="Proteomes" id="UP000321389"/>
    </source>
</evidence>
<gene>
    <name evidence="3" type="ORF">FQ775_18740</name>
</gene>
<feature type="region of interest" description="Disordered" evidence="1">
    <location>
        <begin position="1"/>
        <end position="20"/>
    </location>
</feature>
<keyword evidence="2" id="KW-1133">Transmembrane helix</keyword>
<protein>
    <submittedName>
        <fullName evidence="3">DUF883 family protein</fullName>
    </submittedName>
</protein>
<evidence type="ECO:0000256" key="1">
    <source>
        <dbReference type="SAM" id="MobiDB-lite"/>
    </source>
</evidence>
<dbReference type="KEGG" id="niy:FQ775_18740"/>
<accession>A0A5B8L2Z5</accession>
<proteinExistence type="predicted"/>
<dbReference type="EMBL" id="CP042301">
    <property type="protein sequence ID" value="QDZ02255.1"/>
    <property type="molecule type" value="Genomic_DNA"/>
</dbReference>
<dbReference type="AlphaFoldDB" id="A0A5B8L2Z5"/>
<organism evidence="3 4">
    <name type="scientific">Nitratireductor mangrovi</name>
    <dbReference type="NCBI Taxonomy" id="2599600"/>
    <lineage>
        <taxon>Bacteria</taxon>
        <taxon>Pseudomonadati</taxon>
        <taxon>Pseudomonadota</taxon>
        <taxon>Alphaproteobacteria</taxon>
        <taxon>Hyphomicrobiales</taxon>
        <taxon>Phyllobacteriaceae</taxon>
        <taxon>Nitratireductor</taxon>
    </lineage>
</organism>
<feature type="transmembrane region" description="Helical" evidence="2">
    <location>
        <begin position="93"/>
        <end position="111"/>
    </location>
</feature>